<dbReference type="SUPFAM" id="SSF54928">
    <property type="entry name" value="RNA-binding domain, RBD"/>
    <property type="match status" value="1"/>
</dbReference>
<evidence type="ECO:0000256" key="3">
    <source>
        <dbReference type="ARBA" id="ARBA00022989"/>
    </source>
</evidence>
<keyword evidence="2 7" id="KW-0812">Transmembrane</keyword>
<comment type="caution">
    <text evidence="9">The sequence shown here is derived from an EMBL/GenBank/DDBJ whole genome shotgun (WGS) entry which is preliminary data.</text>
</comment>
<evidence type="ECO:0000256" key="4">
    <source>
        <dbReference type="ARBA" id="ARBA00023136"/>
    </source>
</evidence>
<dbReference type="InterPro" id="IPR041885">
    <property type="entry name" value="MAN1_winged_helix_dom"/>
</dbReference>
<dbReference type="InterPro" id="IPR052277">
    <property type="entry name" value="INM_ESCRT-Associated"/>
</dbReference>
<dbReference type="AlphaFoldDB" id="A0AA36MA96"/>
<evidence type="ECO:0000259" key="8">
    <source>
        <dbReference type="PROSITE" id="PS50102"/>
    </source>
</evidence>
<organism evidence="9 10">
    <name type="scientific">Cylicocyclus nassatus</name>
    <name type="common">Nematode worm</name>
    <dbReference type="NCBI Taxonomy" id="53992"/>
    <lineage>
        <taxon>Eukaryota</taxon>
        <taxon>Metazoa</taxon>
        <taxon>Ecdysozoa</taxon>
        <taxon>Nematoda</taxon>
        <taxon>Chromadorea</taxon>
        <taxon>Rhabditida</taxon>
        <taxon>Rhabditina</taxon>
        <taxon>Rhabditomorpha</taxon>
        <taxon>Strongyloidea</taxon>
        <taxon>Strongylidae</taxon>
        <taxon>Cylicocyclus</taxon>
    </lineage>
</organism>
<evidence type="ECO:0000256" key="5">
    <source>
        <dbReference type="ARBA" id="ARBA00023242"/>
    </source>
</evidence>
<dbReference type="GO" id="GO:0003723">
    <property type="term" value="F:RNA binding"/>
    <property type="evidence" value="ECO:0007669"/>
    <property type="project" value="UniProtKB-UniRule"/>
</dbReference>
<dbReference type="PANTHER" id="PTHR13428">
    <property type="entry name" value="INNER NUCLEAR MEMBRANE PROTEIN MAN1 LEM DOMAIN CONTAINING PROTEIN"/>
    <property type="match status" value="1"/>
</dbReference>
<dbReference type="Gene3D" id="3.30.70.330">
    <property type="match status" value="1"/>
</dbReference>
<feature type="domain" description="RRM" evidence="8">
    <location>
        <begin position="245"/>
        <end position="343"/>
    </location>
</feature>
<evidence type="ECO:0000313" key="9">
    <source>
        <dbReference type="EMBL" id="CAJ0604461.1"/>
    </source>
</evidence>
<keyword evidence="4 7" id="KW-0472">Membrane</keyword>
<dbReference type="PANTHER" id="PTHR13428:SF12">
    <property type="entry name" value="INNER NUCLEAR MEMBRANE PROTEIN MAN1"/>
    <property type="match status" value="1"/>
</dbReference>
<evidence type="ECO:0000256" key="6">
    <source>
        <dbReference type="PROSITE-ProRule" id="PRU00176"/>
    </source>
</evidence>
<sequence length="356" mass="40213">MSPVYEWLSKVAQFKAGKVPGSEYELRHGSTKTRVDRDPRTGRIRVQQQNVGRDVSTILMLVLTIFFILLAVAYVGTARQEAIKGVAHAVSAFLGAVRDTVLFLYMYAIVPSFFLLAAAAAVLAAYFGHKKWKQLKEREEAAFYDLVDKILDVVREATENGDDYISIPHVRDIMFPPAKRRGAELARWERAVDFINANESRIATETRVLRGGQECDVWRWIPAKRSGWQGSAFAPPPCMNISSSAKLPISNIPTEALTRCLKIRDMFGKEEVEDEEVDVNEITRSLKEKVYPVVPLHIGVDVRSPEGICFVKLANKDDAKAAFNALHGVWYSGRLVNVKYVRDRRYAERYPETANF</sequence>
<name>A0AA36MA96_CYLNA</name>
<dbReference type="InterPro" id="IPR000504">
    <property type="entry name" value="RRM_dom"/>
</dbReference>
<gene>
    <name evidence="9" type="ORF">CYNAS_LOCUS16444</name>
</gene>
<protein>
    <recommendedName>
        <fullName evidence="8">RRM domain-containing protein</fullName>
    </recommendedName>
</protein>
<evidence type="ECO:0000313" key="10">
    <source>
        <dbReference type="Proteomes" id="UP001176961"/>
    </source>
</evidence>
<evidence type="ECO:0000256" key="1">
    <source>
        <dbReference type="ARBA" id="ARBA00004540"/>
    </source>
</evidence>
<keyword evidence="3 7" id="KW-1133">Transmembrane helix</keyword>
<feature type="transmembrane region" description="Helical" evidence="7">
    <location>
        <begin position="55"/>
        <end position="75"/>
    </location>
</feature>
<dbReference type="InterPro" id="IPR012677">
    <property type="entry name" value="Nucleotide-bd_a/b_plait_sf"/>
</dbReference>
<comment type="subcellular location">
    <subcellularLocation>
        <location evidence="1">Nucleus inner membrane</location>
    </subcellularLocation>
</comment>
<keyword evidence="6" id="KW-0694">RNA-binding</keyword>
<dbReference type="GO" id="GO:0006998">
    <property type="term" value="P:nuclear envelope organization"/>
    <property type="evidence" value="ECO:0007669"/>
    <property type="project" value="TreeGrafter"/>
</dbReference>
<keyword evidence="5" id="KW-0539">Nucleus</keyword>
<dbReference type="Gene3D" id="1.10.10.1180">
    <property type="entry name" value="MAN1, winged-helix domain"/>
    <property type="match status" value="1"/>
</dbReference>
<dbReference type="InterPro" id="IPR035979">
    <property type="entry name" value="RBD_domain_sf"/>
</dbReference>
<reference evidence="9" key="1">
    <citation type="submission" date="2023-07" db="EMBL/GenBank/DDBJ databases">
        <authorList>
            <consortium name="CYATHOMIX"/>
        </authorList>
    </citation>
    <scope>NUCLEOTIDE SEQUENCE</scope>
    <source>
        <strain evidence="9">N/A</strain>
    </source>
</reference>
<dbReference type="GO" id="GO:0031490">
    <property type="term" value="F:chromatin DNA binding"/>
    <property type="evidence" value="ECO:0007669"/>
    <property type="project" value="TreeGrafter"/>
</dbReference>
<proteinExistence type="predicted"/>
<accession>A0AA36MA96</accession>
<dbReference type="PROSITE" id="PS50102">
    <property type="entry name" value="RRM"/>
    <property type="match status" value="1"/>
</dbReference>
<dbReference type="Proteomes" id="UP001176961">
    <property type="component" value="Unassembled WGS sequence"/>
</dbReference>
<dbReference type="EMBL" id="CATQJL010000305">
    <property type="protein sequence ID" value="CAJ0604461.1"/>
    <property type="molecule type" value="Genomic_DNA"/>
</dbReference>
<evidence type="ECO:0000256" key="2">
    <source>
        <dbReference type="ARBA" id="ARBA00022692"/>
    </source>
</evidence>
<dbReference type="GO" id="GO:0005637">
    <property type="term" value="C:nuclear inner membrane"/>
    <property type="evidence" value="ECO:0007669"/>
    <property type="project" value="UniProtKB-SubCell"/>
</dbReference>
<dbReference type="GO" id="GO:0030514">
    <property type="term" value="P:negative regulation of BMP signaling pathway"/>
    <property type="evidence" value="ECO:0007669"/>
    <property type="project" value="TreeGrafter"/>
</dbReference>
<keyword evidence="10" id="KW-1185">Reference proteome</keyword>
<feature type="transmembrane region" description="Helical" evidence="7">
    <location>
        <begin position="104"/>
        <end position="128"/>
    </location>
</feature>
<evidence type="ECO:0000256" key="7">
    <source>
        <dbReference type="SAM" id="Phobius"/>
    </source>
</evidence>